<evidence type="ECO:0000313" key="1">
    <source>
        <dbReference type="EMBL" id="RZI02104.1"/>
    </source>
</evidence>
<dbReference type="EMBL" id="RQTF01000492">
    <property type="protein sequence ID" value="RZI02104.1"/>
    <property type="molecule type" value="Genomic_DNA"/>
</dbReference>
<name>A0AB37XMQ4_STAAU</name>
<dbReference type="AlphaFoldDB" id="A0AB37XMQ4"/>
<gene>
    <name evidence="1" type="ORF">EIH03_15940</name>
</gene>
<proteinExistence type="predicted"/>
<reference evidence="1 2" key="1">
    <citation type="submission" date="2018-11" db="EMBL/GenBank/DDBJ databases">
        <title>Genomic profiling of Staphylococcus species from a Poultry farm system in KwaZulu-Natal, South Africa.</title>
        <authorList>
            <person name="Amoako D.G."/>
            <person name="Somboro A.M."/>
            <person name="Abia A.L.K."/>
            <person name="Bester L.A."/>
            <person name="Essack S.Y."/>
        </authorList>
    </citation>
    <scope>NUCLEOTIDE SEQUENCE [LARGE SCALE GENOMIC DNA]</scope>
    <source>
        <strain evidence="1 2">SA12</strain>
    </source>
</reference>
<feature type="non-terminal residue" evidence="1">
    <location>
        <position position="54"/>
    </location>
</feature>
<dbReference type="InterPro" id="IPR032349">
    <property type="entry name" value="DUF4865"/>
</dbReference>
<dbReference type="RefSeq" id="WP_130136621.1">
    <property type="nucleotide sequence ID" value="NZ_RQTF01000492.1"/>
</dbReference>
<sequence length="54" mass="6335">MHAMQYHVKLPSDYNMEIIRDRVRLNGYKTDGFKNLIIKAYLISQTTTNCITNT</sequence>
<protein>
    <submittedName>
        <fullName evidence="1">DUF4865 family protein</fullName>
    </submittedName>
</protein>
<organism evidence="1 2">
    <name type="scientific">Staphylococcus aureus</name>
    <dbReference type="NCBI Taxonomy" id="1280"/>
    <lineage>
        <taxon>Bacteria</taxon>
        <taxon>Bacillati</taxon>
        <taxon>Bacillota</taxon>
        <taxon>Bacilli</taxon>
        <taxon>Bacillales</taxon>
        <taxon>Staphylococcaceae</taxon>
        <taxon>Staphylococcus</taxon>
    </lineage>
</organism>
<dbReference type="Pfam" id="PF16157">
    <property type="entry name" value="DUF4865"/>
    <property type="match status" value="1"/>
</dbReference>
<accession>A0AB37XMQ4</accession>
<comment type="caution">
    <text evidence="1">The sequence shown here is derived from an EMBL/GenBank/DDBJ whole genome shotgun (WGS) entry which is preliminary data.</text>
</comment>
<dbReference type="Proteomes" id="UP000294017">
    <property type="component" value="Unassembled WGS sequence"/>
</dbReference>
<evidence type="ECO:0000313" key="2">
    <source>
        <dbReference type="Proteomes" id="UP000294017"/>
    </source>
</evidence>